<dbReference type="EMBL" id="NJHN03000118">
    <property type="protein sequence ID" value="KAH9413803.1"/>
    <property type="molecule type" value="Genomic_DNA"/>
</dbReference>
<organism evidence="1 2">
    <name type="scientific">Dermatophagoides pteronyssinus</name>
    <name type="common">European house dust mite</name>
    <dbReference type="NCBI Taxonomy" id="6956"/>
    <lineage>
        <taxon>Eukaryota</taxon>
        <taxon>Metazoa</taxon>
        <taxon>Ecdysozoa</taxon>
        <taxon>Arthropoda</taxon>
        <taxon>Chelicerata</taxon>
        <taxon>Arachnida</taxon>
        <taxon>Acari</taxon>
        <taxon>Acariformes</taxon>
        <taxon>Sarcoptiformes</taxon>
        <taxon>Astigmata</taxon>
        <taxon>Psoroptidia</taxon>
        <taxon>Analgoidea</taxon>
        <taxon>Pyroglyphidae</taxon>
        <taxon>Dermatophagoidinae</taxon>
        <taxon>Dermatophagoides</taxon>
    </lineage>
</organism>
<evidence type="ECO:0000313" key="1">
    <source>
        <dbReference type="EMBL" id="KAH9413803.1"/>
    </source>
</evidence>
<reference evidence="1 2" key="1">
    <citation type="journal article" date="2018" name="J. Allergy Clin. Immunol.">
        <title>High-quality assembly of Dermatophagoides pteronyssinus genome and transcriptome reveals a wide range of novel allergens.</title>
        <authorList>
            <person name="Liu X.Y."/>
            <person name="Yang K.Y."/>
            <person name="Wang M.Q."/>
            <person name="Kwok J.S."/>
            <person name="Zeng X."/>
            <person name="Yang Z."/>
            <person name="Xiao X.J."/>
            <person name="Lau C.P."/>
            <person name="Li Y."/>
            <person name="Huang Z.M."/>
            <person name="Ba J.G."/>
            <person name="Yim A.K."/>
            <person name="Ouyang C.Y."/>
            <person name="Ngai S.M."/>
            <person name="Chan T.F."/>
            <person name="Leung E.L."/>
            <person name="Liu L."/>
            <person name="Liu Z.G."/>
            <person name="Tsui S.K."/>
        </authorList>
    </citation>
    <scope>NUCLEOTIDE SEQUENCE [LARGE SCALE GENOMIC DNA]</scope>
    <source>
        <strain evidence="1">Derp</strain>
    </source>
</reference>
<protein>
    <submittedName>
        <fullName evidence="1">Uncharacterized protein</fullName>
    </submittedName>
</protein>
<dbReference type="Proteomes" id="UP000887458">
    <property type="component" value="Unassembled WGS sequence"/>
</dbReference>
<evidence type="ECO:0000313" key="2">
    <source>
        <dbReference type="Proteomes" id="UP000887458"/>
    </source>
</evidence>
<reference evidence="1 2" key="2">
    <citation type="journal article" date="2022" name="Mol. Biol. Evol.">
        <title>Comparative Genomics Reveals Insights into the Divergent Evolution of Astigmatic Mites and Household Pest Adaptations.</title>
        <authorList>
            <person name="Xiong Q."/>
            <person name="Wan A.T."/>
            <person name="Liu X."/>
            <person name="Fung C.S."/>
            <person name="Xiao X."/>
            <person name="Malainual N."/>
            <person name="Hou J."/>
            <person name="Wang L."/>
            <person name="Wang M."/>
            <person name="Yang K.Y."/>
            <person name="Cui Y."/>
            <person name="Leung E.L."/>
            <person name="Nong W."/>
            <person name="Shin S.K."/>
            <person name="Au S.W."/>
            <person name="Jeong K.Y."/>
            <person name="Chew F.T."/>
            <person name="Hui J.H."/>
            <person name="Leung T.F."/>
            <person name="Tungtrongchitr A."/>
            <person name="Zhong N."/>
            <person name="Liu Z."/>
            <person name="Tsui S.K."/>
        </authorList>
    </citation>
    <scope>NUCLEOTIDE SEQUENCE [LARGE SCALE GENOMIC DNA]</scope>
    <source>
        <strain evidence="1">Derp</strain>
    </source>
</reference>
<accession>A0ABQ8IU25</accession>
<name>A0ABQ8IU25_DERPT</name>
<comment type="caution">
    <text evidence="1">The sequence shown here is derived from an EMBL/GenBank/DDBJ whole genome shotgun (WGS) entry which is preliminary data.</text>
</comment>
<gene>
    <name evidence="1" type="ORF">DERP_014635</name>
</gene>
<keyword evidence="2" id="KW-1185">Reference proteome</keyword>
<sequence>MSLLRDFTGCIWSGFSVIVISLRNCQIDFPPTPPPPLLPLLPLTGIDIGVAGGVYGLTLCVTIRQRNVAIDRSATARFKLSNFEYSNKNFVASGIGGGLRHQYFGTQSTSLKSGVHLCIFGLHVRSIISLSIDDDDKCLSVLFLLF</sequence>
<proteinExistence type="predicted"/>